<gene>
    <name evidence="1" type="ORF">2050HW_00149</name>
</gene>
<dbReference type="Proteomes" id="UP000223363">
    <property type="component" value="Segment"/>
</dbReference>
<sequence length="79" mass="8846">MGLKVITKEEEEQRILETAHELIDGTSEWINYLDGDSTQVQLDGYFNLEELEAICAVKRKALGAEATGLKEAVDLKYNS</sequence>
<evidence type="ECO:0000313" key="2">
    <source>
        <dbReference type="Proteomes" id="UP000223363"/>
    </source>
</evidence>
<protein>
    <submittedName>
        <fullName evidence="1">Uncharacterized protein</fullName>
    </submittedName>
</protein>
<keyword evidence="2" id="KW-1185">Reference proteome</keyword>
<accession>A0A289ZTM5</accession>
<evidence type="ECO:0000313" key="1">
    <source>
        <dbReference type="EMBL" id="ATA65484.1"/>
    </source>
</evidence>
<reference evidence="2" key="1">
    <citation type="submission" date="2017-06" db="EMBL/GenBank/DDBJ databases">
        <authorList>
            <person name="Zhao X."/>
        </authorList>
    </citation>
    <scope>NUCLEOTIDE SEQUENCE [LARGE SCALE GENOMIC DNA]</scope>
</reference>
<name>A0A289ZTM5_9CAUD</name>
<organism evidence="1 2">
    <name type="scientific">Serratia phage vB_SmaM_ 2050HW</name>
    <dbReference type="NCBI Taxonomy" id="2024252"/>
    <lineage>
        <taxon>Viruses</taxon>
        <taxon>Duplodnaviria</taxon>
        <taxon>Heunggongvirae</taxon>
        <taxon>Uroviricota</taxon>
        <taxon>Caudoviricetes</taxon>
        <taxon>Chimalliviridae</taxon>
        <taxon>Moabitevirus</taxon>
        <taxon>Moabitevirus mv2050HW</taxon>
    </lineage>
</organism>
<proteinExistence type="predicted"/>
<dbReference type="EMBL" id="MF285618">
    <property type="protein sequence ID" value="ATA65484.1"/>
    <property type="molecule type" value="Genomic_DNA"/>
</dbReference>